<dbReference type="InterPro" id="IPR025110">
    <property type="entry name" value="AMP-bd_C"/>
</dbReference>
<dbReference type="InterPro" id="IPR000873">
    <property type="entry name" value="AMP-dep_synth/lig_dom"/>
</dbReference>
<protein>
    <submittedName>
        <fullName evidence="4">Long-chain fatty acid--CoA ligase</fullName>
        <ecNumber evidence="4">6.2.1.3</ecNumber>
    </submittedName>
</protein>
<evidence type="ECO:0000259" key="3">
    <source>
        <dbReference type="Pfam" id="PF13193"/>
    </source>
</evidence>
<organism evidence="4 5">
    <name type="scientific">Schaalia odontolytica</name>
    <dbReference type="NCBI Taxonomy" id="1660"/>
    <lineage>
        <taxon>Bacteria</taxon>
        <taxon>Bacillati</taxon>
        <taxon>Actinomycetota</taxon>
        <taxon>Actinomycetes</taxon>
        <taxon>Actinomycetales</taxon>
        <taxon>Actinomycetaceae</taxon>
        <taxon>Schaalia</taxon>
    </lineage>
</organism>
<dbReference type="PANTHER" id="PTHR43767">
    <property type="entry name" value="LONG-CHAIN-FATTY-ACID--COA LIGASE"/>
    <property type="match status" value="1"/>
</dbReference>
<dbReference type="InterPro" id="IPR020845">
    <property type="entry name" value="AMP-binding_CS"/>
</dbReference>
<dbReference type="OrthoDB" id="9803968at2"/>
<dbReference type="Proteomes" id="UP000054686">
    <property type="component" value="Unassembled WGS sequence"/>
</dbReference>
<feature type="domain" description="AMP-binding enzyme C-terminal" evidence="3">
    <location>
        <begin position="468"/>
        <end position="543"/>
    </location>
</feature>
<dbReference type="SUPFAM" id="SSF56801">
    <property type="entry name" value="Acetyl-CoA synthetase-like"/>
    <property type="match status" value="1"/>
</dbReference>
<dbReference type="InterPro" id="IPR042099">
    <property type="entry name" value="ANL_N_sf"/>
</dbReference>
<dbReference type="EMBL" id="LLVT01000003">
    <property type="protein sequence ID" value="KSW10628.1"/>
    <property type="molecule type" value="Genomic_DNA"/>
</dbReference>
<dbReference type="AlphaFoldDB" id="A0A0V8RRI6"/>
<dbReference type="GO" id="GO:0004467">
    <property type="term" value="F:long-chain fatty acid-CoA ligase activity"/>
    <property type="evidence" value="ECO:0007669"/>
    <property type="project" value="UniProtKB-EC"/>
</dbReference>
<gene>
    <name evidence="4" type="ORF">APY09_09025</name>
</gene>
<dbReference type="Pfam" id="PF00501">
    <property type="entry name" value="AMP-binding"/>
    <property type="match status" value="1"/>
</dbReference>
<keyword evidence="4" id="KW-0436">Ligase</keyword>
<dbReference type="Pfam" id="PF13193">
    <property type="entry name" value="AMP-binding_C"/>
    <property type="match status" value="1"/>
</dbReference>
<feature type="region of interest" description="Disordered" evidence="1">
    <location>
        <begin position="654"/>
        <end position="686"/>
    </location>
</feature>
<feature type="compositionally biased region" description="Low complexity" evidence="1">
    <location>
        <begin position="666"/>
        <end position="676"/>
    </location>
</feature>
<dbReference type="InterPro" id="IPR050237">
    <property type="entry name" value="ATP-dep_AMP-bd_enzyme"/>
</dbReference>
<proteinExistence type="predicted"/>
<evidence type="ECO:0000313" key="5">
    <source>
        <dbReference type="Proteomes" id="UP000054686"/>
    </source>
</evidence>
<dbReference type="PROSITE" id="PS00455">
    <property type="entry name" value="AMP_BINDING"/>
    <property type="match status" value="1"/>
</dbReference>
<dbReference type="Gene3D" id="3.30.300.30">
    <property type="match status" value="1"/>
</dbReference>
<sequence length="686" mass="72950">MDLTTKLRELYAPGVAYNIAIPDRPIPDMVLEVASRYPGRAAIDFFARQLTYAELVQEMRQAAGALHQAGVRPGDRVALVMPNCPQHAVAVLGTMLLGAVVVEHNPLAPAGELEGEYERHGARVTIAWSKSLEKLTFLGRGHTTFCMDLTTALPAASRMALKLPVKAAREKREQLSSPRPSWARSWTRAMRTATPWRGDCPSAMEDVALLIHTGGTTGVPKAAALTHANLMANVEESIAWVPVLHEGAEVFYCILPLFHAFGFTIGFLAGLRMGATIAMFPKFDTALVLAAQRRLPCTFFLGVPPMYERLLAAAEGTNADLSSIHFSLSGAMPLSAPLADQWEQATGGLMIEGYGMTEASPIILGSPLASSRARGALGIPFPSTQVRIVDPENPSREVADGEVGELIARGPQVFSGYWNQDDETAEVFTEDGWLRTGDLVQVRDGFIYMADRRKEMINASGFNVYPTQVENAVRSMPGVLDVAAVGVPAGESGEDVVAAVVLEAGASVTLADLRKWAEKSLAHYALPRQIVVMTELPRSQLGKVMRKKVREQIMGAQAAATDAVAGAREAVAGARGAVSEAVAEARESMSERVAGAREAVAGARGAVSEAVAEARESVSEKMAGARETASEAMAGARDSVAEAMAGARETVAEAVAGVRASSSEQPSAPTDASDAPAQRHEETDEE</sequence>
<evidence type="ECO:0000313" key="4">
    <source>
        <dbReference type="EMBL" id="KSW10628.1"/>
    </source>
</evidence>
<dbReference type="RefSeq" id="WP_060567482.1">
    <property type="nucleotide sequence ID" value="NZ_CP040006.1"/>
</dbReference>
<dbReference type="EC" id="6.2.1.3" evidence="4"/>
<comment type="caution">
    <text evidence="4">The sequence shown here is derived from an EMBL/GenBank/DDBJ whole genome shotgun (WGS) entry which is preliminary data.</text>
</comment>
<accession>A0A0V8RRI6</accession>
<reference evidence="4 5" key="1">
    <citation type="submission" date="2015-10" db="EMBL/GenBank/DDBJ databases">
        <title>Draft Genome of Actinomyces odontolyticus subsp. actinosynbacter strain XH001.</title>
        <authorList>
            <person name="Mclean J.S."/>
            <person name="He X."/>
        </authorList>
    </citation>
    <scope>NUCLEOTIDE SEQUENCE [LARGE SCALE GENOMIC DNA]</scope>
    <source>
        <strain evidence="4 5">XH001</strain>
    </source>
</reference>
<evidence type="ECO:0000256" key="1">
    <source>
        <dbReference type="SAM" id="MobiDB-lite"/>
    </source>
</evidence>
<feature type="domain" description="AMP-dependent synthetase/ligase" evidence="2">
    <location>
        <begin position="32"/>
        <end position="418"/>
    </location>
</feature>
<dbReference type="Gene3D" id="3.40.50.12780">
    <property type="entry name" value="N-terminal domain of ligase-like"/>
    <property type="match status" value="1"/>
</dbReference>
<dbReference type="InterPro" id="IPR045851">
    <property type="entry name" value="AMP-bd_C_sf"/>
</dbReference>
<dbReference type="PANTHER" id="PTHR43767:SF1">
    <property type="entry name" value="NONRIBOSOMAL PEPTIDE SYNTHASE PES1 (EUROFUNG)-RELATED"/>
    <property type="match status" value="1"/>
</dbReference>
<feature type="region of interest" description="Disordered" evidence="1">
    <location>
        <begin position="622"/>
        <end position="641"/>
    </location>
</feature>
<name>A0A0V8RRI6_9ACTO</name>
<feature type="compositionally biased region" description="Basic and acidic residues" evidence="1">
    <location>
        <begin position="677"/>
        <end position="686"/>
    </location>
</feature>
<evidence type="ECO:0000259" key="2">
    <source>
        <dbReference type="Pfam" id="PF00501"/>
    </source>
</evidence>